<evidence type="ECO:0000259" key="6">
    <source>
        <dbReference type="PROSITE" id="PS50982"/>
    </source>
</evidence>
<gene>
    <name evidence="7" type="ORF">RND81_08G218900</name>
</gene>
<comment type="subcellular location">
    <subcellularLocation>
        <location evidence="1">Nucleus</location>
    </subcellularLocation>
</comment>
<organism evidence="7 8">
    <name type="scientific">Saponaria officinalis</name>
    <name type="common">Common soapwort</name>
    <name type="synonym">Lychnis saponaria</name>
    <dbReference type="NCBI Taxonomy" id="3572"/>
    <lineage>
        <taxon>Eukaryota</taxon>
        <taxon>Viridiplantae</taxon>
        <taxon>Streptophyta</taxon>
        <taxon>Embryophyta</taxon>
        <taxon>Tracheophyta</taxon>
        <taxon>Spermatophyta</taxon>
        <taxon>Magnoliopsida</taxon>
        <taxon>eudicotyledons</taxon>
        <taxon>Gunneridae</taxon>
        <taxon>Pentapetalae</taxon>
        <taxon>Caryophyllales</taxon>
        <taxon>Caryophyllaceae</taxon>
        <taxon>Caryophylleae</taxon>
        <taxon>Saponaria</taxon>
    </lineage>
</organism>
<dbReference type="InterPro" id="IPR016177">
    <property type="entry name" value="DNA-bd_dom_sf"/>
</dbReference>
<protein>
    <recommendedName>
        <fullName evidence="6">MBD domain-containing protein</fullName>
    </recommendedName>
</protein>
<dbReference type="SUPFAM" id="SSF54171">
    <property type="entry name" value="DNA-binding domain"/>
    <property type="match status" value="1"/>
</dbReference>
<keyword evidence="5" id="KW-0539">Nucleus</keyword>
<evidence type="ECO:0000313" key="7">
    <source>
        <dbReference type="EMBL" id="KAK9700126.1"/>
    </source>
</evidence>
<dbReference type="Proteomes" id="UP001443914">
    <property type="component" value="Unassembled WGS sequence"/>
</dbReference>
<comment type="caution">
    <text evidence="7">The sequence shown here is derived from an EMBL/GenBank/DDBJ whole genome shotgun (WGS) entry which is preliminary data.</text>
</comment>
<dbReference type="PROSITE" id="PS50982">
    <property type="entry name" value="MBD"/>
    <property type="match status" value="1"/>
</dbReference>
<dbReference type="GO" id="GO:0003677">
    <property type="term" value="F:DNA binding"/>
    <property type="evidence" value="ECO:0007669"/>
    <property type="project" value="UniProtKB-KW"/>
</dbReference>
<reference evidence="7" key="1">
    <citation type="submission" date="2024-03" db="EMBL/GenBank/DDBJ databases">
        <title>WGS assembly of Saponaria officinalis var. Norfolk2.</title>
        <authorList>
            <person name="Jenkins J."/>
            <person name="Shu S."/>
            <person name="Grimwood J."/>
            <person name="Barry K."/>
            <person name="Goodstein D."/>
            <person name="Schmutz J."/>
            <person name="Leebens-Mack J."/>
            <person name="Osbourn A."/>
        </authorList>
    </citation>
    <scope>NUCLEOTIDE SEQUENCE [LARGE SCALE GENOMIC DNA]</scope>
    <source>
        <strain evidence="7">JIC</strain>
    </source>
</reference>
<feature type="domain" description="MBD" evidence="6">
    <location>
        <begin position="55"/>
        <end position="113"/>
    </location>
</feature>
<accession>A0AAW1JBF8</accession>
<dbReference type="Gene3D" id="3.30.890.10">
    <property type="entry name" value="Methyl-cpg-binding Protein 2, Chain A"/>
    <property type="match status" value="1"/>
</dbReference>
<evidence type="ECO:0000256" key="4">
    <source>
        <dbReference type="ARBA" id="ARBA00023163"/>
    </source>
</evidence>
<keyword evidence="2" id="KW-0805">Transcription regulation</keyword>
<sequence>MPRQPPTRDSTPSRIVRRSNWKPIPLNFQTLENMEARGFKMNVPRPKTGSVSYVHDSSSPAYSWLLPGWLAEERLLPHGRVYKYYYDPAGRQYRNKYEVIDQWENLGIIVLDA</sequence>
<evidence type="ECO:0000256" key="5">
    <source>
        <dbReference type="ARBA" id="ARBA00023242"/>
    </source>
</evidence>
<evidence type="ECO:0000313" key="8">
    <source>
        <dbReference type="Proteomes" id="UP001443914"/>
    </source>
</evidence>
<keyword evidence="4" id="KW-0804">Transcription</keyword>
<dbReference type="AlphaFoldDB" id="A0AAW1JBF8"/>
<evidence type="ECO:0000256" key="1">
    <source>
        <dbReference type="ARBA" id="ARBA00004123"/>
    </source>
</evidence>
<evidence type="ECO:0000256" key="3">
    <source>
        <dbReference type="ARBA" id="ARBA00023125"/>
    </source>
</evidence>
<name>A0AAW1JBF8_SAPOF</name>
<keyword evidence="8" id="KW-1185">Reference proteome</keyword>
<keyword evidence="3" id="KW-0238">DNA-binding</keyword>
<dbReference type="InterPro" id="IPR001739">
    <property type="entry name" value="Methyl_CpG_DNA-bd"/>
</dbReference>
<proteinExistence type="predicted"/>
<dbReference type="GO" id="GO:0005634">
    <property type="term" value="C:nucleus"/>
    <property type="evidence" value="ECO:0007669"/>
    <property type="project" value="UniProtKB-SubCell"/>
</dbReference>
<dbReference type="EMBL" id="JBDFQZ010000008">
    <property type="protein sequence ID" value="KAK9700126.1"/>
    <property type="molecule type" value="Genomic_DNA"/>
</dbReference>
<evidence type="ECO:0000256" key="2">
    <source>
        <dbReference type="ARBA" id="ARBA00023015"/>
    </source>
</evidence>